<organism evidence="3 4">
    <name type="scientific">Thiohalospira halophila DSM 15071</name>
    <dbReference type="NCBI Taxonomy" id="1123397"/>
    <lineage>
        <taxon>Bacteria</taxon>
        <taxon>Pseudomonadati</taxon>
        <taxon>Pseudomonadota</taxon>
        <taxon>Gammaproteobacteria</taxon>
        <taxon>Thiohalospirales</taxon>
        <taxon>Thiohalospiraceae</taxon>
        <taxon>Thiohalospira</taxon>
    </lineage>
</organism>
<keyword evidence="1" id="KW-0328">Glycosyltransferase</keyword>
<keyword evidence="2 3" id="KW-0808">Transferase</keyword>
<dbReference type="Gene3D" id="3.40.50.2000">
    <property type="entry name" value="Glycogen Phosphorylase B"/>
    <property type="match status" value="2"/>
</dbReference>
<dbReference type="STRING" id="1123397.SAMN05660831_01588"/>
<sequence length="363" mass="39418">MSPSGLVEAPQRIALVRLSALGDVTHILPLVHTLRSTWPEAAITWVIGRREAELVEGLEGVELVTLDKGAGLAGYRALGRVLRGRRFDLLLQLQTSFRAHLASLGVRAPVRLGWDRTRARDLHGLFINRRIPFVDRQHVLDGQFGFLEALGIRERVLDWRVPVPAAERTAAAETLPGHAPTLIISPGASNPLRNWPVACYCELADIATERHGLRVLLTGGPSTLERELADAICAGTRVAEPVDRVGKLTLKGLVAHMERATALVSPDSGPAHVAACARLPVIGLYAVSNPRRTGPYLSLEHTVDGYPEAARRYLGEEPEQLRWGTRVEDPRAMEAVTVEAAAERLAALVGDGVRAGISLRFSP</sequence>
<dbReference type="GO" id="GO:0008713">
    <property type="term" value="F:ADP-heptose-lipopolysaccharide heptosyltransferase activity"/>
    <property type="evidence" value="ECO:0007669"/>
    <property type="project" value="TreeGrafter"/>
</dbReference>
<evidence type="ECO:0000256" key="2">
    <source>
        <dbReference type="ARBA" id="ARBA00022679"/>
    </source>
</evidence>
<dbReference type="SUPFAM" id="SSF53756">
    <property type="entry name" value="UDP-Glycosyltransferase/glycogen phosphorylase"/>
    <property type="match status" value="1"/>
</dbReference>
<dbReference type="PANTHER" id="PTHR30160:SF21">
    <property type="entry name" value="LIPOPOLYSACCHARIDE CORE HEPTOSYLTRANSFERASE OPSX"/>
    <property type="match status" value="1"/>
</dbReference>
<dbReference type="EMBL" id="FOMJ01000005">
    <property type="protein sequence ID" value="SFD42008.1"/>
    <property type="molecule type" value="Genomic_DNA"/>
</dbReference>
<name>A0A1I1SBM1_9GAMM</name>
<dbReference type="Proteomes" id="UP000198611">
    <property type="component" value="Unassembled WGS sequence"/>
</dbReference>
<evidence type="ECO:0000313" key="4">
    <source>
        <dbReference type="Proteomes" id="UP000198611"/>
    </source>
</evidence>
<dbReference type="GO" id="GO:0009244">
    <property type="term" value="P:lipopolysaccharide core region biosynthetic process"/>
    <property type="evidence" value="ECO:0007669"/>
    <property type="project" value="TreeGrafter"/>
</dbReference>
<dbReference type="InterPro" id="IPR002201">
    <property type="entry name" value="Glyco_trans_9"/>
</dbReference>
<dbReference type="GO" id="GO:0005829">
    <property type="term" value="C:cytosol"/>
    <property type="evidence" value="ECO:0007669"/>
    <property type="project" value="TreeGrafter"/>
</dbReference>
<evidence type="ECO:0000313" key="3">
    <source>
        <dbReference type="EMBL" id="SFD42008.1"/>
    </source>
</evidence>
<evidence type="ECO:0000256" key="1">
    <source>
        <dbReference type="ARBA" id="ARBA00022676"/>
    </source>
</evidence>
<accession>A0A1I1SBM1</accession>
<dbReference type="Pfam" id="PF01075">
    <property type="entry name" value="Glyco_transf_9"/>
    <property type="match status" value="1"/>
</dbReference>
<proteinExistence type="predicted"/>
<dbReference type="PANTHER" id="PTHR30160">
    <property type="entry name" value="TETRAACYLDISACCHARIDE 4'-KINASE-RELATED"/>
    <property type="match status" value="1"/>
</dbReference>
<protein>
    <submittedName>
        <fullName evidence="3">Heptosyltransferase I</fullName>
    </submittedName>
</protein>
<keyword evidence="4" id="KW-1185">Reference proteome</keyword>
<dbReference type="AlphaFoldDB" id="A0A1I1SBM1"/>
<reference evidence="3 4" key="1">
    <citation type="submission" date="2016-10" db="EMBL/GenBank/DDBJ databases">
        <authorList>
            <person name="de Groot N.N."/>
        </authorList>
    </citation>
    <scope>NUCLEOTIDE SEQUENCE [LARGE SCALE GENOMIC DNA]</scope>
    <source>
        <strain evidence="3 4">HL3</strain>
    </source>
</reference>
<dbReference type="InterPro" id="IPR051199">
    <property type="entry name" value="LPS_LOS_Heptosyltrfase"/>
</dbReference>
<gene>
    <name evidence="3" type="ORF">SAMN05660831_01588</name>
</gene>
<dbReference type="RefSeq" id="WP_205407785.1">
    <property type="nucleotide sequence ID" value="NZ_FOMJ01000005.1"/>
</dbReference>
<dbReference type="CDD" id="cd03789">
    <property type="entry name" value="GT9_LPS_heptosyltransferase"/>
    <property type="match status" value="1"/>
</dbReference>